<feature type="region of interest" description="Disordered" evidence="2">
    <location>
        <begin position="93"/>
        <end position="131"/>
    </location>
</feature>
<proteinExistence type="predicted"/>
<keyword evidence="1" id="KW-0539">Nucleus</keyword>
<comment type="caution">
    <text evidence="5">The sequence shown here is derived from an EMBL/GenBank/DDBJ whole genome shotgun (WGS) entry which is preliminary data.</text>
</comment>
<dbReference type="Pfam" id="PF04082">
    <property type="entry name" value="Fungal_trans"/>
    <property type="match status" value="1"/>
</dbReference>
<dbReference type="GO" id="GO:0008270">
    <property type="term" value="F:zinc ion binding"/>
    <property type="evidence" value="ECO:0007669"/>
    <property type="project" value="InterPro"/>
</dbReference>
<dbReference type="EMBL" id="JAFIMR010000003">
    <property type="protein sequence ID" value="KAI1879851.1"/>
    <property type="molecule type" value="Genomic_DNA"/>
</dbReference>
<dbReference type="PANTHER" id="PTHR46910:SF5">
    <property type="entry name" value="ZN(II)2CYS6 TRANSCRIPTION FACTOR (EUROFUNG)"/>
    <property type="match status" value="1"/>
</dbReference>
<sequence>MDAEADANGGPGGIRRACDQCRLRKLDGAGAEAQGAETASPDLKPILTTTSEKKIDDMQESLASIETLLRDLTTGSGSTAGAIQAVAASLSAETDKLQRSTERATPSSSASRDDNDGSTIFDPEDAESFEGSSSLAAHAAFASELVSQAVQSNMLAAGTPYSAPNPRIEAALSSLRQMVDLQTTRQGMSGGEAPPQKTIHVGRGRLRDLPMPPMDFVIEKLRDLKGAPGPMMLLVVTCFTDIEDFTNRCRRLYFCTDDADFSESLFIIVNAGLMYLFFEGSVTAPAGSAEKARLERCCAMCQGNVEAALAHLPLLMPATLENVEALLMAASFAIDLSRPSLSWLLTSRAAHMCRTLGLHQESSVRNDPPEVRANKAILFWSTYMLDKGLSLRLGRASVLQDYDISVPSVLHQTHVQHPHGSPPSEAILSLWIKHAEVQGRIYQRLYSPGALRQSEAARSQQVQLVVKDLQFLLQETLRLMEDVRIHAKTREEKMFEIVLKSDEVSYYSSLALAFRALPPSGTGASFSFADECLDSARAAMKSHQEAMAMMDDKSLVIVYLHWTILYAPFIPFIVIFCHVIETSSTSDLQLLEHFILSLKDSCQISAAVDKLHRLSKVLYHVALLYVEAKTQQSLDQDMVPVGNEFDMYLSQLGFMPMDETMAGGLGDTAPDDMTRNLLQTTQLGDWFSGGNHIMGLVEEDLSTFNTSAW</sequence>
<evidence type="ECO:0000313" key="5">
    <source>
        <dbReference type="EMBL" id="KAI1879851.1"/>
    </source>
</evidence>
<evidence type="ECO:0000256" key="2">
    <source>
        <dbReference type="SAM" id="MobiDB-lite"/>
    </source>
</evidence>
<dbReference type="InterPro" id="IPR050987">
    <property type="entry name" value="AtrR-like"/>
</dbReference>
<gene>
    <name evidence="5" type="ORF">JX265_001472</name>
</gene>
<evidence type="ECO:0000313" key="6">
    <source>
        <dbReference type="Proteomes" id="UP000829685"/>
    </source>
</evidence>
<evidence type="ECO:0000259" key="4">
    <source>
        <dbReference type="SMART" id="SM00906"/>
    </source>
</evidence>
<dbReference type="PANTHER" id="PTHR46910">
    <property type="entry name" value="TRANSCRIPTION FACTOR PDR1"/>
    <property type="match status" value="1"/>
</dbReference>
<dbReference type="InterPro" id="IPR007219">
    <property type="entry name" value="XnlR_reg_dom"/>
</dbReference>
<accession>A0A9P9WVP9</accession>
<feature type="compositionally biased region" description="Basic and acidic residues" evidence="2">
    <location>
        <begin position="93"/>
        <end position="102"/>
    </location>
</feature>
<dbReference type="AlphaFoldDB" id="A0A9P9WVP9"/>
<dbReference type="SMART" id="SM00906">
    <property type="entry name" value="Fungal_trans"/>
    <property type="match status" value="1"/>
</dbReference>
<dbReference type="GO" id="GO:0006351">
    <property type="term" value="P:DNA-templated transcription"/>
    <property type="evidence" value="ECO:0007669"/>
    <property type="project" value="InterPro"/>
</dbReference>
<reference evidence="5" key="1">
    <citation type="submission" date="2021-03" db="EMBL/GenBank/DDBJ databases">
        <title>Revisited historic fungal species revealed as producer of novel bioactive compounds through whole genome sequencing and comparative genomics.</title>
        <authorList>
            <person name="Vignolle G.A."/>
            <person name="Hochenegger N."/>
            <person name="Mach R.L."/>
            <person name="Mach-Aigner A.R."/>
            <person name="Javad Rahimi M."/>
            <person name="Salim K.A."/>
            <person name="Chan C.M."/>
            <person name="Lim L.B.L."/>
            <person name="Cai F."/>
            <person name="Druzhinina I.S."/>
            <person name="U'Ren J.M."/>
            <person name="Derntl C."/>
        </authorList>
    </citation>
    <scope>NUCLEOTIDE SEQUENCE</scope>
    <source>
        <strain evidence="5">TUCIM 5799</strain>
    </source>
</reference>
<organism evidence="5 6">
    <name type="scientific">Neoarthrinium moseri</name>
    <dbReference type="NCBI Taxonomy" id="1658444"/>
    <lineage>
        <taxon>Eukaryota</taxon>
        <taxon>Fungi</taxon>
        <taxon>Dikarya</taxon>
        <taxon>Ascomycota</taxon>
        <taxon>Pezizomycotina</taxon>
        <taxon>Sordariomycetes</taxon>
        <taxon>Xylariomycetidae</taxon>
        <taxon>Amphisphaeriales</taxon>
        <taxon>Apiosporaceae</taxon>
        <taxon>Neoarthrinium</taxon>
    </lineage>
</organism>
<keyword evidence="3" id="KW-1133">Transmembrane helix</keyword>
<evidence type="ECO:0000256" key="3">
    <source>
        <dbReference type="SAM" id="Phobius"/>
    </source>
</evidence>
<name>A0A9P9WVP9_9PEZI</name>
<protein>
    <recommendedName>
        <fullName evidence="4">Xylanolytic transcriptional activator regulatory domain-containing protein</fullName>
    </recommendedName>
</protein>
<feature type="domain" description="Xylanolytic transcriptional activator regulatory" evidence="4">
    <location>
        <begin position="342"/>
        <end position="413"/>
    </location>
</feature>
<evidence type="ECO:0000256" key="1">
    <source>
        <dbReference type="ARBA" id="ARBA00023242"/>
    </source>
</evidence>
<keyword evidence="3" id="KW-0812">Transmembrane</keyword>
<dbReference type="Proteomes" id="UP000829685">
    <property type="component" value="Unassembled WGS sequence"/>
</dbReference>
<keyword evidence="3" id="KW-0472">Membrane</keyword>
<dbReference type="GO" id="GO:0003677">
    <property type="term" value="F:DNA binding"/>
    <property type="evidence" value="ECO:0007669"/>
    <property type="project" value="InterPro"/>
</dbReference>
<dbReference type="CDD" id="cd12148">
    <property type="entry name" value="fungal_TF_MHR"/>
    <property type="match status" value="1"/>
</dbReference>
<dbReference type="GO" id="GO:0003700">
    <property type="term" value="F:DNA-binding transcription factor activity"/>
    <property type="evidence" value="ECO:0007669"/>
    <property type="project" value="InterPro"/>
</dbReference>
<keyword evidence="6" id="KW-1185">Reference proteome</keyword>
<feature type="transmembrane region" description="Helical" evidence="3">
    <location>
        <begin position="559"/>
        <end position="580"/>
    </location>
</feature>